<feature type="non-terminal residue" evidence="1">
    <location>
        <position position="233"/>
    </location>
</feature>
<proteinExistence type="predicted"/>
<dbReference type="RefSeq" id="WP_169416002.1">
    <property type="nucleotide sequence ID" value="NZ_JAAXKZ010000177.1"/>
</dbReference>
<comment type="caution">
    <text evidence="1">The sequence shown here is derived from an EMBL/GenBank/DDBJ whole genome shotgun (WGS) entry which is preliminary data.</text>
</comment>
<organism evidence="1 2">
    <name type="scientific">Pseudonocardia bannensis</name>
    <dbReference type="NCBI Taxonomy" id="630973"/>
    <lineage>
        <taxon>Bacteria</taxon>
        <taxon>Bacillati</taxon>
        <taxon>Actinomycetota</taxon>
        <taxon>Actinomycetes</taxon>
        <taxon>Pseudonocardiales</taxon>
        <taxon>Pseudonocardiaceae</taxon>
        <taxon>Pseudonocardia</taxon>
    </lineage>
</organism>
<accession>A0A848DS64</accession>
<dbReference type="AlphaFoldDB" id="A0A848DS64"/>
<sequence>MAGIGRAECEWVDFVADLLATPLTAFPEERVAAQLRATFRGVGCAFHIREPGRVPVQRIYQQGSLARLVDELNTWAREQAATAHPILRYYLATRDVAPIQVAEVPVTLVGARTLGSWYELGRQWDIEHQFAIRLLSNGPADRSFVLGRTVAFTPAEMALTRRLQRLLIGLDRQATALAAAGAPAHEVAADVRLTRRGDLGDPERLGAVGVVLDPGPAPGVDGAAARQRHTGLR</sequence>
<evidence type="ECO:0000313" key="1">
    <source>
        <dbReference type="EMBL" id="NMH95343.1"/>
    </source>
</evidence>
<dbReference type="Proteomes" id="UP000586918">
    <property type="component" value="Unassembled WGS sequence"/>
</dbReference>
<keyword evidence="2" id="KW-1185">Reference proteome</keyword>
<protein>
    <submittedName>
        <fullName evidence="1">Uncharacterized protein</fullName>
    </submittedName>
</protein>
<reference evidence="1 2" key="1">
    <citation type="submission" date="2020-04" db="EMBL/GenBank/DDBJ databases">
        <authorList>
            <person name="Klaysubun C."/>
            <person name="Duangmal K."/>
            <person name="Lipun K."/>
        </authorList>
    </citation>
    <scope>NUCLEOTIDE SEQUENCE [LARGE SCALE GENOMIC DNA]</scope>
    <source>
        <strain evidence="1 2">DSM 45300</strain>
    </source>
</reference>
<dbReference type="EMBL" id="JAAXKZ010000177">
    <property type="protein sequence ID" value="NMH95343.1"/>
    <property type="molecule type" value="Genomic_DNA"/>
</dbReference>
<gene>
    <name evidence="1" type="ORF">HF519_28085</name>
</gene>
<evidence type="ECO:0000313" key="2">
    <source>
        <dbReference type="Proteomes" id="UP000586918"/>
    </source>
</evidence>
<name>A0A848DS64_9PSEU</name>